<keyword evidence="7 9" id="KW-0010">Activator</keyword>
<dbReference type="PROSITE" id="PS51192">
    <property type="entry name" value="HELICASE_ATP_BIND_1"/>
    <property type="match status" value="1"/>
</dbReference>
<dbReference type="Pfam" id="PF00176">
    <property type="entry name" value="SNF2-rel_dom"/>
    <property type="match status" value="1"/>
</dbReference>
<evidence type="ECO:0000256" key="4">
    <source>
        <dbReference type="ARBA" id="ARBA00022840"/>
    </source>
</evidence>
<dbReference type="Gene3D" id="3.40.50.300">
    <property type="entry name" value="P-loop containing nucleotide triphosphate hydrolases"/>
    <property type="match status" value="1"/>
</dbReference>
<dbReference type="Gene3D" id="6.10.140.1500">
    <property type="match status" value="1"/>
</dbReference>
<sequence>MEQFIPGQRWYSDNEPELGLALVLSVEARQLRLHFPAIDEDRIYRLQDAPLTRFRSLPHESVFDIHGMKLHITSVEDNDGLLVYHGHDDQGHARQLPESELDSRLQLSRPRDRLLSGRIDPARLYQLRQTTRTMQNELLPDPARGLCGCRVDLIPHQLYIAHEVARRATPRVLLADEVGLGKTIEAGLIMHKQLLDERISRVLVLVPETLLHQWLVEMLRRFNLRFSLLDEARCEGLSEAGEKPFESEQLVLCSLDMFMRSPVYQQQVLDAEWDLLVVDEAHHLDWRLEQISPEYGFVEQLAARIPAVLLLTATPEQLGAAGHFARLRLLDPDRFFDLDEFLEEEDLYQPIIRAVNELLDDQPLSHASREAIHLALGQHPTFARLMSRAQQSDHHNPDRDKARQQLIHLLVDRHGTGRVLFRNTRAAISGFPERQRHVTPLPLPEAYASLASDISEPEQRLMPEQVWQQQADKPATWLTFDPRVEQAIAIVRQHRGEKFLLICAHADTAQALDKYLRERIGLRSTVFHEGLSIIERDRAAAYFADPEQGAQLLICSEIGSEGRNFQFAHHLLLFDLPGHPDLLEQRIGRLDRIGQTQVVQIHLLVFEHGPQQVLFRLYDQALNAFHRPSAAGATVFARFREAIDRLLLLPGDDVDQLSTLVNEAAACHQQLAQQLEQGRDRLLELNSYRREEADYIHRAITRLENDPRLLEYLETACDQFGVELEPHTADSHVMHPGTHMLMEQFPGLPDDGLTLTRSRNTALAREEWQFLSWEHPMIRGIMDRVLEDRHGNTALAVIRHGDYPAGTLLLECHYILEGTAPRRLQLPRYLPPTPVRRVVDPRGEDCTARFPADQLRLLPAELDKTTRQKILRARQSELRHMLDSAGALVEAPAREILASAEQRMRGLLDNEITRLQHLAQINPNVRQGEITQLTTQRDTLSRHIRQVQPVLDAARVLIVG</sequence>
<dbReference type="Pfam" id="PF18339">
    <property type="entry name" value="Tudor_1_RapA"/>
    <property type="match status" value="1"/>
</dbReference>
<dbReference type="Gene3D" id="3.30.360.80">
    <property type="match status" value="1"/>
</dbReference>
<feature type="domain" description="Helicase ATP-binding" evidence="10">
    <location>
        <begin position="163"/>
        <end position="333"/>
    </location>
</feature>
<dbReference type="Proteomes" id="UP000294914">
    <property type="component" value="Unassembled WGS sequence"/>
</dbReference>
<organism evidence="12 13">
    <name type="scientific">Thiohalophilus thiocyanatoxydans</name>
    <dbReference type="NCBI Taxonomy" id="381308"/>
    <lineage>
        <taxon>Bacteria</taxon>
        <taxon>Pseudomonadati</taxon>
        <taxon>Pseudomonadota</taxon>
        <taxon>Gammaproteobacteria</taxon>
        <taxon>Thiohalomonadales</taxon>
        <taxon>Thiohalophilaceae</taxon>
        <taxon>Thiohalophilus</taxon>
    </lineage>
</organism>
<dbReference type="InterPro" id="IPR040765">
    <property type="entry name" value="Tudor_1_RapA"/>
</dbReference>
<evidence type="ECO:0000256" key="9">
    <source>
        <dbReference type="HAMAP-Rule" id="MF_01821"/>
    </source>
</evidence>
<dbReference type="Gene3D" id="6.10.140.2230">
    <property type="match status" value="1"/>
</dbReference>
<dbReference type="PANTHER" id="PTHR45766:SF6">
    <property type="entry name" value="SWI_SNF-RELATED MATRIX-ASSOCIATED ACTIN-DEPENDENT REGULATOR OF CHROMATIN SUBFAMILY A-LIKE PROTEIN 1"/>
    <property type="match status" value="1"/>
</dbReference>
<protein>
    <recommendedName>
        <fullName evidence="9">RNA polymerase-associated protein RapA</fullName>
        <ecNumber evidence="9">3.6.4.-</ecNumber>
    </recommendedName>
    <alternativeName>
        <fullName evidence="9">ATP-dependent helicase HepA</fullName>
    </alternativeName>
</protein>
<dbReference type="SMART" id="SM00490">
    <property type="entry name" value="HELICc"/>
    <property type="match status" value="1"/>
</dbReference>
<dbReference type="InterPro" id="IPR022737">
    <property type="entry name" value="RapA_C"/>
</dbReference>
<dbReference type="PANTHER" id="PTHR45766">
    <property type="entry name" value="DNA ANNEALING HELICASE AND ENDONUCLEASE ZRANB3 FAMILY MEMBER"/>
    <property type="match status" value="1"/>
</dbReference>
<comment type="caution">
    <text evidence="12">The sequence shown here is derived from an EMBL/GenBank/DDBJ whole genome shotgun (WGS) entry which is preliminary data.</text>
</comment>
<dbReference type="Pfam" id="PF00271">
    <property type="entry name" value="Helicase_C"/>
    <property type="match status" value="1"/>
</dbReference>
<evidence type="ECO:0000256" key="5">
    <source>
        <dbReference type="ARBA" id="ARBA00023015"/>
    </source>
</evidence>
<gene>
    <name evidence="9" type="primary">rapA</name>
    <name evidence="12" type="ORF">EDC23_2798</name>
</gene>
<keyword evidence="8 9" id="KW-0804">Transcription</keyword>
<evidence type="ECO:0000259" key="11">
    <source>
        <dbReference type="PROSITE" id="PS51194"/>
    </source>
</evidence>
<feature type="short sequence motif" description="DEAH box" evidence="9">
    <location>
        <begin position="279"/>
        <end position="282"/>
    </location>
</feature>
<evidence type="ECO:0000256" key="6">
    <source>
        <dbReference type="ARBA" id="ARBA00023125"/>
    </source>
</evidence>
<dbReference type="InterPro" id="IPR014001">
    <property type="entry name" value="Helicase_ATP-bd"/>
</dbReference>
<dbReference type="InterPro" id="IPR040766">
    <property type="entry name" value="Tudor_2_RapA"/>
</dbReference>
<keyword evidence="1 9" id="KW-0547">Nucleotide-binding</keyword>
<dbReference type="GO" id="GO:0003677">
    <property type="term" value="F:DNA binding"/>
    <property type="evidence" value="ECO:0007669"/>
    <property type="project" value="UniProtKB-KW"/>
</dbReference>
<evidence type="ECO:0000259" key="10">
    <source>
        <dbReference type="PROSITE" id="PS51192"/>
    </source>
</evidence>
<dbReference type="OrthoDB" id="9772064at2"/>
<keyword evidence="3 9" id="KW-0347">Helicase</keyword>
<name>A0A4R8IER7_9GAMM</name>
<dbReference type="InterPro" id="IPR027417">
    <property type="entry name" value="P-loop_NTPase"/>
</dbReference>
<dbReference type="InterPro" id="IPR049730">
    <property type="entry name" value="SNF2/RAD54-like_C"/>
</dbReference>
<comment type="similarity">
    <text evidence="9">Belongs to the SNF2/RAD54 helicase family. RapA subfamily.</text>
</comment>
<dbReference type="CDD" id="cd18793">
    <property type="entry name" value="SF2_C_SNF"/>
    <property type="match status" value="1"/>
</dbReference>
<dbReference type="Gene3D" id="2.30.30.140">
    <property type="match status" value="1"/>
</dbReference>
<dbReference type="InterPro" id="IPR057342">
    <property type="entry name" value="DEXDc_RapA"/>
</dbReference>
<dbReference type="SMART" id="SM00487">
    <property type="entry name" value="DEXDc"/>
    <property type="match status" value="1"/>
</dbReference>
<comment type="function">
    <text evidence="9">Transcription regulator that activates transcription by stimulating RNA polymerase (RNAP) recycling in case of stress conditions such as supercoiled DNA or high salt concentrations. Probably acts by releasing the RNAP, when it is trapped or immobilized on tightly supercoiled DNA. Does not activate transcription on linear DNA. Probably not involved in DNA repair.</text>
</comment>
<proteinExistence type="inferred from homology"/>
<dbReference type="EC" id="3.6.4.-" evidence="9"/>
<evidence type="ECO:0000256" key="1">
    <source>
        <dbReference type="ARBA" id="ARBA00022741"/>
    </source>
</evidence>
<evidence type="ECO:0000256" key="3">
    <source>
        <dbReference type="ARBA" id="ARBA00022806"/>
    </source>
</evidence>
<dbReference type="GO" id="GO:0005524">
    <property type="term" value="F:ATP binding"/>
    <property type="evidence" value="ECO:0007669"/>
    <property type="project" value="UniProtKB-UniRule"/>
</dbReference>
<dbReference type="InterPro" id="IPR038718">
    <property type="entry name" value="SNF2-like_sf"/>
</dbReference>
<keyword evidence="4 9" id="KW-0067">ATP-binding</keyword>
<dbReference type="AlphaFoldDB" id="A0A4R8IER7"/>
<dbReference type="SUPFAM" id="SSF52540">
    <property type="entry name" value="P-loop containing nucleoside triphosphate hydrolases"/>
    <property type="match status" value="2"/>
</dbReference>
<dbReference type="InterPro" id="IPR000330">
    <property type="entry name" value="SNF2_N"/>
</dbReference>
<dbReference type="InterPro" id="IPR001650">
    <property type="entry name" value="Helicase_C-like"/>
</dbReference>
<keyword evidence="5 9" id="KW-0805">Transcription regulation</keyword>
<comment type="subunit">
    <text evidence="9">Interacts with the RNAP. Has a higher affinity for the core RNAP than for the holoenzyme. Its ATPase activity is stimulated by binding to RNAP.</text>
</comment>
<dbReference type="Pfam" id="PF12137">
    <property type="entry name" value="RapA_C"/>
    <property type="match status" value="1"/>
</dbReference>
<dbReference type="GO" id="GO:0006355">
    <property type="term" value="P:regulation of DNA-templated transcription"/>
    <property type="evidence" value="ECO:0007669"/>
    <property type="project" value="UniProtKB-UniRule"/>
</dbReference>
<dbReference type="GO" id="GO:0016817">
    <property type="term" value="F:hydrolase activity, acting on acid anhydrides"/>
    <property type="evidence" value="ECO:0007669"/>
    <property type="project" value="InterPro"/>
</dbReference>
<feature type="binding site" evidence="9">
    <location>
        <begin position="176"/>
        <end position="183"/>
    </location>
    <ligand>
        <name>ATP</name>
        <dbReference type="ChEBI" id="CHEBI:30616"/>
    </ligand>
</feature>
<dbReference type="RefSeq" id="WP_134085368.1">
    <property type="nucleotide sequence ID" value="NZ_SOQX01000011.1"/>
</dbReference>
<evidence type="ECO:0000313" key="12">
    <source>
        <dbReference type="EMBL" id="TDX97766.1"/>
    </source>
</evidence>
<dbReference type="CDD" id="cd18011">
    <property type="entry name" value="DEXDc_RapA"/>
    <property type="match status" value="1"/>
</dbReference>
<dbReference type="GO" id="GO:0004386">
    <property type="term" value="F:helicase activity"/>
    <property type="evidence" value="ECO:0007669"/>
    <property type="project" value="UniProtKB-UniRule"/>
</dbReference>
<dbReference type="HAMAP" id="MF_01821">
    <property type="entry name" value="Helicase_RapA"/>
    <property type="match status" value="1"/>
</dbReference>
<dbReference type="NCBIfam" id="NF003426">
    <property type="entry name" value="PRK04914.1"/>
    <property type="match status" value="1"/>
</dbReference>
<dbReference type="Gene3D" id="3.40.50.10810">
    <property type="entry name" value="Tandem AAA-ATPase domain"/>
    <property type="match status" value="1"/>
</dbReference>
<dbReference type="InterPro" id="IPR023949">
    <property type="entry name" value="Helicase_RapA"/>
</dbReference>
<reference evidence="12 13" key="1">
    <citation type="submission" date="2019-03" db="EMBL/GenBank/DDBJ databases">
        <title>Genomic Encyclopedia of Type Strains, Phase IV (KMG-IV): sequencing the most valuable type-strain genomes for metagenomic binning, comparative biology and taxonomic classification.</title>
        <authorList>
            <person name="Goeker M."/>
        </authorList>
    </citation>
    <scope>NUCLEOTIDE SEQUENCE [LARGE SCALE GENOMIC DNA]</scope>
    <source>
        <strain evidence="12 13">DSM 16326</strain>
    </source>
</reference>
<dbReference type="PROSITE" id="PS51194">
    <property type="entry name" value="HELICASE_CTER"/>
    <property type="match status" value="1"/>
</dbReference>
<keyword evidence="2 9" id="KW-0378">Hydrolase</keyword>
<evidence type="ECO:0000256" key="7">
    <source>
        <dbReference type="ARBA" id="ARBA00023159"/>
    </source>
</evidence>
<dbReference type="EMBL" id="SOQX01000011">
    <property type="protein sequence ID" value="TDX97766.1"/>
    <property type="molecule type" value="Genomic_DNA"/>
</dbReference>
<accession>A0A4R8IER7</accession>
<dbReference type="Pfam" id="PF18337">
    <property type="entry name" value="Tudor_RapA"/>
    <property type="match status" value="1"/>
</dbReference>
<evidence type="ECO:0000256" key="8">
    <source>
        <dbReference type="ARBA" id="ARBA00023163"/>
    </source>
</evidence>
<keyword evidence="6 9" id="KW-0238">DNA-binding</keyword>
<dbReference type="Gene3D" id="2.30.30.930">
    <property type="match status" value="1"/>
</dbReference>
<feature type="domain" description="Helicase C-terminal" evidence="11">
    <location>
        <begin position="483"/>
        <end position="643"/>
    </location>
</feature>
<keyword evidence="13" id="KW-1185">Reference proteome</keyword>
<evidence type="ECO:0000256" key="2">
    <source>
        <dbReference type="ARBA" id="ARBA00022801"/>
    </source>
</evidence>
<evidence type="ECO:0000313" key="13">
    <source>
        <dbReference type="Proteomes" id="UP000294914"/>
    </source>
</evidence>